<keyword evidence="12" id="KW-0472">Membrane</keyword>
<dbReference type="PANTHER" id="PTHR31539">
    <property type="entry name" value="CENTROSOMAL PROTEIN OF 19K CEP19"/>
    <property type="match status" value="1"/>
</dbReference>
<evidence type="ECO:0000256" key="4">
    <source>
        <dbReference type="ARBA" id="ARBA00009371"/>
    </source>
</evidence>
<evidence type="ECO:0000256" key="11">
    <source>
        <dbReference type="SAM" id="MobiDB-lite"/>
    </source>
</evidence>
<dbReference type="GO" id="GO:0097712">
    <property type="term" value="P:vesicle targeting, trans-Golgi to periciliary membrane compartment"/>
    <property type="evidence" value="ECO:0007669"/>
    <property type="project" value="TreeGrafter"/>
</dbReference>
<evidence type="ECO:0000256" key="12">
    <source>
        <dbReference type="SAM" id="Phobius"/>
    </source>
</evidence>
<comment type="similarity">
    <text evidence="4">Belongs to the CEP19 family.</text>
</comment>
<evidence type="ECO:0000313" key="14">
    <source>
        <dbReference type="EMBL" id="GET91751.1"/>
    </source>
</evidence>
<keyword evidence="7" id="KW-0970">Cilium biogenesis/degradation</keyword>
<comment type="caution">
    <text evidence="14">The sequence shown here is derived from an EMBL/GenBank/DDBJ whole genome shotgun (WGS) entry which is preliminary data.</text>
</comment>
<protein>
    <recommendedName>
        <fullName evidence="5">Centrosomal protein of 19 kDa</fullName>
    </recommendedName>
</protein>
<keyword evidence="10" id="KW-0966">Cell projection</keyword>
<evidence type="ECO:0000256" key="6">
    <source>
        <dbReference type="ARBA" id="ARBA00022490"/>
    </source>
</evidence>
<dbReference type="OrthoDB" id="2163581at2759"/>
<dbReference type="PANTHER" id="PTHR31539:SF1">
    <property type="entry name" value="CENTROSOMAL PROTEIN OF 19 KDA"/>
    <property type="match status" value="1"/>
</dbReference>
<evidence type="ECO:0000256" key="8">
    <source>
        <dbReference type="ARBA" id="ARBA00023069"/>
    </source>
</evidence>
<comment type="subcellular location">
    <subcellularLocation>
        <location evidence="2">Cytoplasm</location>
        <location evidence="2">Cytoskeleton</location>
        <location evidence="2">Cilium basal body</location>
    </subcellularLocation>
    <subcellularLocation>
        <location evidence="1">Cytoplasm</location>
        <location evidence="1">Cytoskeleton</location>
        <location evidence="1">Microtubule organizing center</location>
        <location evidence="1">Centrosome</location>
        <location evidence="1">Centriole</location>
    </subcellularLocation>
    <subcellularLocation>
        <location evidence="3">Cytoplasm</location>
        <location evidence="3">Cytoskeleton</location>
        <location evidence="3">Spindle</location>
    </subcellularLocation>
</comment>
<accession>A0A640KR41</accession>
<proteinExistence type="inferred from homology"/>
<keyword evidence="6" id="KW-0963">Cytoplasm</keyword>
<evidence type="ECO:0000256" key="7">
    <source>
        <dbReference type="ARBA" id="ARBA00022794"/>
    </source>
</evidence>
<feature type="transmembrane region" description="Helical" evidence="12">
    <location>
        <begin position="35"/>
        <end position="58"/>
    </location>
</feature>
<keyword evidence="15" id="KW-1185">Reference proteome</keyword>
<feature type="compositionally biased region" description="Basic and acidic residues" evidence="11">
    <location>
        <begin position="476"/>
        <end position="490"/>
    </location>
</feature>
<dbReference type="GO" id="GO:0005814">
    <property type="term" value="C:centriole"/>
    <property type="evidence" value="ECO:0007669"/>
    <property type="project" value="UniProtKB-SubCell"/>
</dbReference>
<keyword evidence="13" id="KW-0732">Signal</keyword>
<dbReference type="EMBL" id="BLBS01000050">
    <property type="protein sequence ID" value="GET91751.1"/>
    <property type="molecule type" value="Genomic_DNA"/>
</dbReference>
<reference evidence="14" key="1">
    <citation type="submission" date="2019-11" db="EMBL/GenBank/DDBJ databases">
        <title>Leishmania tarentolae CDS.</title>
        <authorList>
            <person name="Goto Y."/>
            <person name="Yamagishi J."/>
        </authorList>
    </citation>
    <scope>NUCLEOTIDE SEQUENCE [LARGE SCALE GENOMIC DNA]</scope>
    <source>
        <strain evidence="14">Parrot Tar II</strain>
    </source>
</reference>
<keyword evidence="8" id="KW-0969">Cilium</keyword>
<evidence type="ECO:0000256" key="1">
    <source>
        <dbReference type="ARBA" id="ARBA00004114"/>
    </source>
</evidence>
<dbReference type="GO" id="GO:0000922">
    <property type="term" value="C:spindle pole"/>
    <property type="evidence" value="ECO:0007669"/>
    <property type="project" value="TreeGrafter"/>
</dbReference>
<keyword evidence="12" id="KW-0812">Transmembrane</keyword>
<sequence length="496" mass="55669">MKCRTAPALLALLVVGPTAQECKGRKIENSERRDMALLCGCALLVSLLLIDSPPLPFFSPRPPFFHSLYRSTTPPHTPRKAFVLHYTAGKREEGEKDFHPRGEARTHTHTCCFREAYTPQSVFWCTKFTKMAVDDMGAELWALVHHLFRKYRRDPRKAVQELALRTHAEWSSEPGAPLPTIALNVKESPWYHEVCSRHASLLGELHTKHQHDIAEAQELVSSLYPDGCNLSEYAEAIRTSAALLPCLVPSDSIDHLIEKRGSDFQEKGLHEVSREELVDDVIEGLMIAALTPRQWWCRGANSVARATKTGIQRDPPTLYIEYERPAGVVHVRRIHLQNNLRPDMPTAQLARRLAKTHEALLSEAQFQSLLIRCQRLQGKSSLSPAATELPTVTAAPTSIEELQPTIANTPSPDVPIARSKKAQKADVGLLFRDPDAALENVDLNDADDVTLQEFKEVMNERFKAKVVKPGDPGYVYDKRVDVPKPTHSSEWDDDSD</sequence>
<feature type="signal peptide" evidence="13">
    <location>
        <begin position="1"/>
        <end position="24"/>
    </location>
</feature>
<keyword evidence="12" id="KW-1133">Transmembrane helix</keyword>
<name>A0A640KR41_LEITA</name>
<dbReference type="GO" id="GO:0034454">
    <property type="term" value="P:microtubule anchoring at centrosome"/>
    <property type="evidence" value="ECO:0007669"/>
    <property type="project" value="TreeGrafter"/>
</dbReference>
<dbReference type="InterPro" id="IPR029412">
    <property type="entry name" value="CEP19"/>
</dbReference>
<evidence type="ECO:0000256" key="10">
    <source>
        <dbReference type="ARBA" id="ARBA00023273"/>
    </source>
</evidence>
<dbReference type="Pfam" id="PF14933">
    <property type="entry name" value="CEP19"/>
    <property type="match status" value="1"/>
</dbReference>
<dbReference type="AlphaFoldDB" id="A0A640KR41"/>
<feature type="region of interest" description="Disordered" evidence="11">
    <location>
        <begin position="468"/>
        <end position="496"/>
    </location>
</feature>
<organism evidence="14 15">
    <name type="scientific">Leishmania tarentolae</name>
    <name type="common">Sauroleishmania tarentolae</name>
    <dbReference type="NCBI Taxonomy" id="5689"/>
    <lineage>
        <taxon>Eukaryota</taxon>
        <taxon>Discoba</taxon>
        <taxon>Euglenozoa</taxon>
        <taxon>Kinetoplastea</taxon>
        <taxon>Metakinetoplastina</taxon>
        <taxon>Trypanosomatida</taxon>
        <taxon>Trypanosomatidae</taxon>
        <taxon>Leishmaniinae</taxon>
        <taxon>Leishmania</taxon>
        <taxon>lizard Leishmania</taxon>
    </lineage>
</organism>
<gene>
    <name evidence="14" type="ORF">LtaPh_3301500</name>
</gene>
<feature type="chain" id="PRO_5025027928" description="Centrosomal protein of 19 kDa" evidence="13">
    <location>
        <begin position="25"/>
        <end position="496"/>
    </location>
</feature>
<keyword evidence="9" id="KW-0206">Cytoskeleton</keyword>
<dbReference type="Proteomes" id="UP000419144">
    <property type="component" value="Unassembled WGS sequence"/>
</dbReference>
<evidence type="ECO:0000256" key="2">
    <source>
        <dbReference type="ARBA" id="ARBA00004120"/>
    </source>
</evidence>
<evidence type="ECO:0000256" key="13">
    <source>
        <dbReference type="SAM" id="SignalP"/>
    </source>
</evidence>
<dbReference type="GO" id="GO:0036064">
    <property type="term" value="C:ciliary basal body"/>
    <property type="evidence" value="ECO:0007669"/>
    <property type="project" value="TreeGrafter"/>
</dbReference>
<evidence type="ECO:0000256" key="9">
    <source>
        <dbReference type="ARBA" id="ARBA00023212"/>
    </source>
</evidence>
<evidence type="ECO:0000256" key="5">
    <source>
        <dbReference type="ARBA" id="ARBA00022015"/>
    </source>
</evidence>
<evidence type="ECO:0000313" key="15">
    <source>
        <dbReference type="Proteomes" id="UP000419144"/>
    </source>
</evidence>
<evidence type="ECO:0000256" key="3">
    <source>
        <dbReference type="ARBA" id="ARBA00004186"/>
    </source>
</evidence>
<dbReference type="VEuPathDB" id="TriTrypDB:LtaPh_3301500"/>